<reference evidence="1 2" key="1">
    <citation type="journal article" date="2022" name="DNA Res.">
        <title>Chromosomal-level genome assembly of the orchid tree Bauhinia variegata (Leguminosae; Cercidoideae) supports the allotetraploid origin hypothesis of Bauhinia.</title>
        <authorList>
            <person name="Zhong Y."/>
            <person name="Chen Y."/>
            <person name="Zheng D."/>
            <person name="Pang J."/>
            <person name="Liu Y."/>
            <person name="Luo S."/>
            <person name="Meng S."/>
            <person name="Qian L."/>
            <person name="Wei D."/>
            <person name="Dai S."/>
            <person name="Zhou R."/>
        </authorList>
    </citation>
    <scope>NUCLEOTIDE SEQUENCE [LARGE SCALE GENOMIC DNA]</scope>
    <source>
        <strain evidence="1">BV-YZ2020</strain>
    </source>
</reference>
<comment type="caution">
    <text evidence="1">The sequence shown here is derived from an EMBL/GenBank/DDBJ whole genome shotgun (WGS) entry which is preliminary data.</text>
</comment>
<protein>
    <submittedName>
        <fullName evidence="1">Uncharacterized protein</fullName>
    </submittedName>
</protein>
<dbReference type="Proteomes" id="UP000828941">
    <property type="component" value="Chromosome 8"/>
</dbReference>
<organism evidence="1 2">
    <name type="scientific">Bauhinia variegata</name>
    <name type="common">Purple orchid tree</name>
    <name type="synonym">Phanera variegata</name>
    <dbReference type="NCBI Taxonomy" id="167791"/>
    <lineage>
        <taxon>Eukaryota</taxon>
        <taxon>Viridiplantae</taxon>
        <taxon>Streptophyta</taxon>
        <taxon>Embryophyta</taxon>
        <taxon>Tracheophyta</taxon>
        <taxon>Spermatophyta</taxon>
        <taxon>Magnoliopsida</taxon>
        <taxon>eudicotyledons</taxon>
        <taxon>Gunneridae</taxon>
        <taxon>Pentapetalae</taxon>
        <taxon>rosids</taxon>
        <taxon>fabids</taxon>
        <taxon>Fabales</taxon>
        <taxon>Fabaceae</taxon>
        <taxon>Cercidoideae</taxon>
        <taxon>Cercideae</taxon>
        <taxon>Bauhiniinae</taxon>
        <taxon>Bauhinia</taxon>
    </lineage>
</organism>
<dbReference type="EMBL" id="CM039433">
    <property type="protein sequence ID" value="KAI4327435.1"/>
    <property type="molecule type" value="Genomic_DNA"/>
</dbReference>
<keyword evidence="2" id="KW-1185">Reference proteome</keyword>
<sequence length="427" mass="46438">MGDMYDYDKNTCSSSTSAAPPSSSSQDDISLFLNQILIRSSSPAHVGKNAQSLMSSTTIAGLCNKNATLGNAQSSYRSSLPGDGIFAVDSIARPGVNTSSGVLLSSSGIYSSANIKGSSAANVSSSSVGVSENETDEYDCESEEGIDALADEVLTKSVPPRSSSKRSRAAEVHNLSEKRRRSRINEKMKALQNLIPNSNKTDKASMLDEAIEYLKQLQLQVQMLAMRNGSSLHPMCFPEGLQPLQLSRMRMEFDEENRSTPLNMAATLPLHYGRGLPNKRTVADQPSVLSPSYIMNSEASFGSEPPFLGHLGPFHLKRPSEEICREDILQHQQLNANHSDNNLSGVSQGFESGSLATVSVSFDMQPYELRDNVSLETCISGRDQSGAVLRNIEHNHLFSSQLSRLQMGEIACNDNFKTEKPDFLCLP</sequence>
<evidence type="ECO:0000313" key="2">
    <source>
        <dbReference type="Proteomes" id="UP000828941"/>
    </source>
</evidence>
<accession>A0ACB9MU48</accession>
<name>A0ACB9MU48_BAUVA</name>
<proteinExistence type="predicted"/>
<evidence type="ECO:0000313" key="1">
    <source>
        <dbReference type="EMBL" id="KAI4327435.1"/>
    </source>
</evidence>
<gene>
    <name evidence="1" type="ORF">L6164_019896</name>
</gene>